<dbReference type="Pfam" id="PF00248">
    <property type="entry name" value="Aldo_ket_red"/>
    <property type="match status" value="1"/>
</dbReference>
<dbReference type="GO" id="GO:0005829">
    <property type="term" value="C:cytosol"/>
    <property type="evidence" value="ECO:0007669"/>
    <property type="project" value="TreeGrafter"/>
</dbReference>
<feature type="region of interest" description="Disordered" evidence="1">
    <location>
        <begin position="1"/>
        <end position="22"/>
    </location>
</feature>
<gene>
    <name evidence="3" type="ORF">E1218_17665</name>
</gene>
<organism evidence="3 4">
    <name type="scientific">Kribbella turkmenica</name>
    <dbReference type="NCBI Taxonomy" id="2530375"/>
    <lineage>
        <taxon>Bacteria</taxon>
        <taxon>Bacillati</taxon>
        <taxon>Actinomycetota</taxon>
        <taxon>Actinomycetes</taxon>
        <taxon>Propionibacteriales</taxon>
        <taxon>Kribbellaceae</taxon>
        <taxon>Kribbella</taxon>
    </lineage>
</organism>
<evidence type="ECO:0000313" key="4">
    <source>
        <dbReference type="Proteomes" id="UP000295172"/>
    </source>
</evidence>
<proteinExistence type="predicted"/>
<evidence type="ECO:0000259" key="2">
    <source>
        <dbReference type="Pfam" id="PF00248"/>
    </source>
</evidence>
<sequence>MGALGNKLIWSGSPATSTPGYVPRRRLGAVLHARSGRQADVQSPTSGQHCHHLHHRPEHRSTDHVTTISTPPRPAPPSDTCRFGMRTRLRTVMLEGRSPITGGDSAMAAPSHALAPVSTRKFHPPRFGLSGSRLGEPSGPDGETAAVATVDAAYQAGIRFFDTSPAYGEAEPRLGTALQRRPRGEFLLSTKVGGADAQQSVRASIDRLGLAVDLVFADGPALEAAYPALDELRRDGVIKAIGAASGDWRLLDRIVRDVELDTVLLAGRYSLLDQSATPLLDRCLARGVSVVVSGILTPQVLHLEQSSDPATIRARRISAVCERYGVSLPQAALAFPARHSAVTSVLIAAASPAEIRADAALVRQPVPATLWRDPELLRLVS</sequence>
<dbReference type="InterPro" id="IPR020471">
    <property type="entry name" value="AKR"/>
</dbReference>
<dbReference type="Gene3D" id="3.20.20.100">
    <property type="entry name" value="NADP-dependent oxidoreductase domain"/>
    <property type="match status" value="1"/>
</dbReference>
<keyword evidence="4" id="KW-1185">Reference proteome</keyword>
<feature type="compositionally biased region" description="Basic residues" evidence="1">
    <location>
        <begin position="49"/>
        <end position="58"/>
    </location>
</feature>
<protein>
    <submittedName>
        <fullName evidence="3">Aldo/keto reductase</fullName>
    </submittedName>
</protein>
<comment type="caution">
    <text evidence="3">The sequence shown here is derived from an EMBL/GenBank/DDBJ whole genome shotgun (WGS) entry which is preliminary data.</text>
</comment>
<dbReference type="EMBL" id="SMKR01000071">
    <property type="protein sequence ID" value="TDD23615.1"/>
    <property type="molecule type" value="Genomic_DNA"/>
</dbReference>
<dbReference type="OrthoDB" id="9768851at2"/>
<dbReference type="GO" id="GO:0016491">
    <property type="term" value="F:oxidoreductase activity"/>
    <property type="evidence" value="ECO:0007669"/>
    <property type="project" value="InterPro"/>
</dbReference>
<evidence type="ECO:0000256" key="1">
    <source>
        <dbReference type="SAM" id="MobiDB-lite"/>
    </source>
</evidence>
<reference evidence="3 4" key="1">
    <citation type="submission" date="2019-02" db="EMBL/GenBank/DDBJ databases">
        <title>Draft genome sequences of novel Actinobacteria.</title>
        <authorList>
            <person name="Sahin N."/>
            <person name="Ay H."/>
            <person name="Saygin H."/>
        </authorList>
    </citation>
    <scope>NUCLEOTIDE SEQUENCE [LARGE SCALE GENOMIC DNA]</scope>
    <source>
        <strain evidence="3 4">16K104</strain>
    </source>
</reference>
<evidence type="ECO:0000313" key="3">
    <source>
        <dbReference type="EMBL" id="TDD23615.1"/>
    </source>
</evidence>
<accession>A0A4R4X0M3</accession>
<dbReference type="Proteomes" id="UP000295172">
    <property type="component" value="Unassembled WGS sequence"/>
</dbReference>
<dbReference type="SUPFAM" id="SSF51430">
    <property type="entry name" value="NAD(P)-linked oxidoreductase"/>
    <property type="match status" value="1"/>
</dbReference>
<name>A0A4R4X0M3_9ACTN</name>
<dbReference type="AlphaFoldDB" id="A0A4R4X0M3"/>
<dbReference type="InterPro" id="IPR036812">
    <property type="entry name" value="NAD(P)_OxRdtase_dom_sf"/>
</dbReference>
<dbReference type="InterPro" id="IPR023210">
    <property type="entry name" value="NADP_OxRdtase_dom"/>
</dbReference>
<dbReference type="PANTHER" id="PTHR42686:SF1">
    <property type="entry name" value="GH17980P-RELATED"/>
    <property type="match status" value="1"/>
</dbReference>
<dbReference type="PANTHER" id="PTHR42686">
    <property type="entry name" value="GH17980P-RELATED"/>
    <property type="match status" value="1"/>
</dbReference>
<feature type="domain" description="NADP-dependent oxidoreductase" evidence="2">
    <location>
        <begin position="135"/>
        <end position="360"/>
    </location>
</feature>
<feature type="region of interest" description="Disordered" evidence="1">
    <location>
        <begin position="40"/>
        <end position="82"/>
    </location>
</feature>